<keyword evidence="4" id="KW-0489">Methyltransferase</keyword>
<dbReference type="PANTHER" id="PTHR13539:SF3">
    <property type="entry name" value="CALMODULIN-LYSINE N-METHYLTRANSFERASE"/>
    <property type="match status" value="1"/>
</dbReference>
<keyword evidence="6" id="KW-0539">Nucleus</keyword>
<dbReference type="Gene3D" id="3.40.50.150">
    <property type="entry name" value="Vaccinia Virus protein VP39"/>
    <property type="match status" value="1"/>
</dbReference>
<name>A0A8C5RZ81_LATLA</name>
<reference evidence="7" key="1">
    <citation type="submission" date="2025-08" db="UniProtKB">
        <authorList>
            <consortium name="Ensembl"/>
        </authorList>
    </citation>
    <scope>IDENTIFICATION</scope>
</reference>
<evidence type="ECO:0000256" key="3">
    <source>
        <dbReference type="ARBA" id="ARBA00022490"/>
    </source>
</evidence>
<keyword evidence="8" id="KW-1185">Reference proteome</keyword>
<dbReference type="GO" id="GO:0005634">
    <property type="term" value="C:nucleus"/>
    <property type="evidence" value="ECO:0007669"/>
    <property type="project" value="UniProtKB-SubCell"/>
</dbReference>
<dbReference type="InterPro" id="IPR025800">
    <property type="entry name" value="CaM-Lys-N-MeTrfase"/>
</dbReference>
<keyword evidence="3" id="KW-0963">Cytoplasm</keyword>
<dbReference type="PANTHER" id="PTHR13539">
    <property type="entry name" value="CALMODULIN-LYSINE N-METHYLTRANSFERASE"/>
    <property type="match status" value="1"/>
</dbReference>
<dbReference type="GO" id="GO:0018025">
    <property type="term" value="F:calmodulin-lysine N-methyltransferase activity"/>
    <property type="evidence" value="ECO:0007669"/>
    <property type="project" value="InterPro"/>
</dbReference>
<dbReference type="Proteomes" id="UP000694406">
    <property type="component" value="Unplaced"/>
</dbReference>
<reference evidence="7" key="2">
    <citation type="submission" date="2025-09" db="UniProtKB">
        <authorList>
            <consortium name="Ensembl"/>
        </authorList>
    </citation>
    <scope>IDENTIFICATION</scope>
</reference>
<evidence type="ECO:0000256" key="1">
    <source>
        <dbReference type="ARBA" id="ARBA00004123"/>
    </source>
</evidence>
<protein>
    <submittedName>
        <fullName evidence="7">Uncharacterized protein</fullName>
    </submittedName>
</protein>
<organism evidence="7 8">
    <name type="scientific">Laticauda laticaudata</name>
    <name type="common">Blue-ringed sea krait</name>
    <name type="synonym">Blue-lipped sea krait</name>
    <dbReference type="NCBI Taxonomy" id="8630"/>
    <lineage>
        <taxon>Eukaryota</taxon>
        <taxon>Metazoa</taxon>
        <taxon>Chordata</taxon>
        <taxon>Craniata</taxon>
        <taxon>Vertebrata</taxon>
        <taxon>Euteleostomi</taxon>
        <taxon>Lepidosauria</taxon>
        <taxon>Squamata</taxon>
        <taxon>Bifurcata</taxon>
        <taxon>Unidentata</taxon>
        <taxon>Episquamata</taxon>
        <taxon>Toxicofera</taxon>
        <taxon>Serpentes</taxon>
        <taxon>Colubroidea</taxon>
        <taxon>Elapidae</taxon>
        <taxon>Laticaudinae</taxon>
        <taxon>Laticauda</taxon>
    </lineage>
</organism>
<evidence type="ECO:0000256" key="5">
    <source>
        <dbReference type="ARBA" id="ARBA00022679"/>
    </source>
</evidence>
<evidence type="ECO:0000313" key="8">
    <source>
        <dbReference type="Proteomes" id="UP000694406"/>
    </source>
</evidence>
<dbReference type="GO" id="GO:0005737">
    <property type="term" value="C:cytoplasm"/>
    <property type="evidence" value="ECO:0007669"/>
    <property type="project" value="UniProtKB-SubCell"/>
</dbReference>
<evidence type="ECO:0000256" key="2">
    <source>
        <dbReference type="ARBA" id="ARBA00004496"/>
    </source>
</evidence>
<sequence>MIFAPLRGDTLNQFCSLAEKAGFSIQRHENYDERISNFHSKVKEGENLHEVIMVHPCEFGEK</sequence>
<dbReference type="GO" id="GO:0032259">
    <property type="term" value="P:methylation"/>
    <property type="evidence" value="ECO:0007669"/>
    <property type="project" value="UniProtKB-KW"/>
</dbReference>
<accession>A0A8C5RZ81</accession>
<comment type="subcellular location">
    <subcellularLocation>
        <location evidence="2">Cytoplasm</location>
    </subcellularLocation>
    <subcellularLocation>
        <location evidence="1">Nucleus</location>
    </subcellularLocation>
</comment>
<proteinExistence type="predicted"/>
<evidence type="ECO:0000256" key="6">
    <source>
        <dbReference type="ARBA" id="ARBA00023242"/>
    </source>
</evidence>
<dbReference type="InterPro" id="IPR029063">
    <property type="entry name" value="SAM-dependent_MTases_sf"/>
</dbReference>
<dbReference type="Ensembl" id="ENSLLTT00000010771.1">
    <property type="protein sequence ID" value="ENSLLTP00000010392.1"/>
    <property type="gene ID" value="ENSLLTG00000007952.1"/>
</dbReference>
<evidence type="ECO:0000313" key="7">
    <source>
        <dbReference type="Ensembl" id="ENSLLTP00000010392.1"/>
    </source>
</evidence>
<dbReference type="AlphaFoldDB" id="A0A8C5RZ81"/>
<keyword evidence="5" id="KW-0808">Transferase</keyword>
<evidence type="ECO:0000256" key="4">
    <source>
        <dbReference type="ARBA" id="ARBA00022603"/>
    </source>
</evidence>